<organism evidence="2 3">
    <name type="scientific">Cohnella phaseoli</name>
    <dbReference type="NCBI Taxonomy" id="456490"/>
    <lineage>
        <taxon>Bacteria</taxon>
        <taxon>Bacillati</taxon>
        <taxon>Bacillota</taxon>
        <taxon>Bacilli</taxon>
        <taxon>Bacillales</taxon>
        <taxon>Paenibacillaceae</taxon>
        <taxon>Cohnella</taxon>
    </lineage>
</organism>
<name>A0A3D9KEQ3_9BACL</name>
<accession>A0A3D9KEQ3</accession>
<keyword evidence="1" id="KW-0812">Transmembrane</keyword>
<evidence type="ECO:0000313" key="2">
    <source>
        <dbReference type="EMBL" id="RED84297.1"/>
    </source>
</evidence>
<evidence type="ECO:0000313" key="3">
    <source>
        <dbReference type="Proteomes" id="UP000256977"/>
    </source>
</evidence>
<feature type="transmembrane region" description="Helical" evidence="1">
    <location>
        <begin position="53"/>
        <end position="74"/>
    </location>
</feature>
<keyword evidence="1" id="KW-1133">Transmembrane helix</keyword>
<protein>
    <submittedName>
        <fullName evidence="2">Uncharacterized protein</fullName>
    </submittedName>
</protein>
<dbReference type="AlphaFoldDB" id="A0A3D9KEQ3"/>
<proteinExistence type="predicted"/>
<keyword evidence="3" id="KW-1185">Reference proteome</keyword>
<sequence>MRYPATAICTLIGLALCLFNVTGYDPHNLFLMMFSVPMWFVELFADLHSVNVWLMYALTVLSWALIGYLTDLGLSRTRARARSRA</sequence>
<evidence type="ECO:0000256" key="1">
    <source>
        <dbReference type="SAM" id="Phobius"/>
    </source>
</evidence>
<dbReference type="OrthoDB" id="2622240at2"/>
<dbReference type="EMBL" id="QRDZ01000006">
    <property type="protein sequence ID" value="RED84297.1"/>
    <property type="molecule type" value="Genomic_DNA"/>
</dbReference>
<dbReference type="RefSeq" id="WP_116060447.1">
    <property type="nucleotide sequence ID" value="NZ_QRDZ01000006.1"/>
</dbReference>
<reference evidence="2 3" key="1">
    <citation type="submission" date="2018-07" db="EMBL/GenBank/DDBJ databases">
        <title>Genomic Encyclopedia of Type Strains, Phase III (KMG-III): the genomes of soil and plant-associated and newly described type strains.</title>
        <authorList>
            <person name="Whitman W."/>
        </authorList>
    </citation>
    <scope>NUCLEOTIDE SEQUENCE [LARGE SCALE GENOMIC DNA]</scope>
    <source>
        <strain evidence="2 3">CECT 7287</strain>
    </source>
</reference>
<keyword evidence="1" id="KW-0472">Membrane</keyword>
<dbReference type="Proteomes" id="UP000256977">
    <property type="component" value="Unassembled WGS sequence"/>
</dbReference>
<gene>
    <name evidence="2" type="ORF">DFP98_106170</name>
</gene>
<comment type="caution">
    <text evidence="2">The sequence shown here is derived from an EMBL/GenBank/DDBJ whole genome shotgun (WGS) entry which is preliminary data.</text>
</comment>